<organism evidence="1">
    <name type="scientific">marine sediment metagenome</name>
    <dbReference type="NCBI Taxonomy" id="412755"/>
    <lineage>
        <taxon>unclassified sequences</taxon>
        <taxon>metagenomes</taxon>
        <taxon>ecological metagenomes</taxon>
    </lineage>
</organism>
<accession>A0A0F9A4U0</accession>
<proteinExistence type="predicted"/>
<dbReference type="EMBL" id="LAZR01059732">
    <property type="protein sequence ID" value="KKK67181.1"/>
    <property type="molecule type" value="Genomic_DNA"/>
</dbReference>
<dbReference type="InterPro" id="IPR036374">
    <property type="entry name" value="OxRdtase_Mopterin-bd_sf"/>
</dbReference>
<gene>
    <name evidence="1" type="ORF">LCGC14_2956640</name>
</gene>
<evidence type="ECO:0000313" key="1">
    <source>
        <dbReference type="EMBL" id="KKK67181.1"/>
    </source>
</evidence>
<dbReference type="PROSITE" id="PS51318">
    <property type="entry name" value="TAT"/>
    <property type="match status" value="1"/>
</dbReference>
<protein>
    <recommendedName>
        <fullName evidence="2">Oxidoreductase molybdopterin-binding domain-containing protein</fullName>
    </recommendedName>
</protein>
<dbReference type="SUPFAM" id="SSF56524">
    <property type="entry name" value="Oxidoreductase molybdopterin-binding domain"/>
    <property type="match status" value="1"/>
</dbReference>
<reference evidence="1" key="1">
    <citation type="journal article" date="2015" name="Nature">
        <title>Complex archaea that bridge the gap between prokaryotes and eukaryotes.</title>
        <authorList>
            <person name="Spang A."/>
            <person name="Saw J.H."/>
            <person name="Jorgensen S.L."/>
            <person name="Zaremba-Niedzwiedzka K."/>
            <person name="Martijn J."/>
            <person name="Lind A.E."/>
            <person name="van Eijk R."/>
            <person name="Schleper C."/>
            <person name="Guy L."/>
            <person name="Ettema T.J."/>
        </authorList>
    </citation>
    <scope>NUCLEOTIDE SEQUENCE</scope>
</reference>
<evidence type="ECO:0008006" key="2">
    <source>
        <dbReference type="Google" id="ProtNLM"/>
    </source>
</evidence>
<name>A0A0F9A4U0_9ZZZZ</name>
<dbReference type="Gene3D" id="3.90.420.10">
    <property type="entry name" value="Oxidoreductase, molybdopterin-binding domain"/>
    <property type="match status" value="1"/>
</dbReference>
<comment type="caution">
    <text evidence="1">The sequence shown here is derived from an EMBL/GenBank/DDBJ whole genome shotgun (WGS) entry which is preliminary data.</text>
</comment>
<sequence>MPLTLSRRILLAQALAATAILAAPPGVAAAETLLSIDWTDSSGNSRPLARFDLEQLRALPVTEFSTETMWTTGVQHFRGVAIADLIGTLDHGPARTLRAQAMNDYAVEFPLDDLSDDAPIIAYELNGSTMSRRDKGPLWIVYPYDSTIEYRNSAIFSRSVWQLDRLNLR</sequence>
<dbReference type="InterPro" id="IPR006311">
    <property type="entry name" value="TAT_signal"/>
</dbReference>
<dbReference type="AlphaFoldDB" id="A0A0F9A4U0"/>